<evidence type="ECO:0000313" key="1">
    <source>
        <dbReference type="EMBL" id="KAB5564821.1"/>
    </source>
</evidence>
<proteinExistence type="predicted"/>
<name>A0A5N5NEB1_9ROSI</name>
<reference evidence="2" key="1">
    <citation type="journal article" date="2019" name="Gigascience">
        <title>De novo genome assembly of the endangered Acer yangbiense, a plant species with extremely small populations endemic to Yunnan Province, China.</title>
        <authorList>
            <person name="Yang J."/>
            <person name="Wariss H.M."/>
            <person name="Tao L."/>
            <person name="Zhang R."/>
            <person name="Yun Q."/>
            <person name="Hollingsworth P."/>
            <person name="Dao Z."/>
            <person name="Luo G."/>
            <person name="Guo H."/>
            <person name="Ma Y."/>
            <person name="Sun W."/>
        </authorList>
    </citation>
    <scope>NUCLEOTIDE SEQUENCE [LARGE SCALE GENOMIC DNA]</scope>
    <source>
        <strain evidence="2">cv. br00</strain>
    </source>
</reference>
<evidence type="ECO:0008006" key="3">
    <source>
        <dbReference type="Google" id="ProtNLM"/>
    </source>
</evidence>
<comment type="caution">
    <text evidence="1">The sequence shown here is derived from an EMBL/GenBank/DDBJ whole genome shotgun (WGS) entry which is preliminary data.</text>
</comment>
<dbReference type="EMBL" id="VDCV01000003">
    <property type="protein sequence ID" value="KAB5564821.1"/>
    <property type="molecule type" value="Genomic_DNA"/>
</dbReference>
<protein>
    <recommendedName>
        <fullName evidence="3">OTU domain-containing protein</fullName>
    </recommendedName>
</protein>
<dbReference type="PANTHER" id="PTHR36068">
    <property type="entry name" value="OS01G0102500 PROTEIN"/>
    <property type="match status" value="1"/>
</dbReference>
<keyword evidence="2" id="KW-1185">Reference proteome</keyword>
<evidence type="ECO:0000313" key="2">
    <source>
        <dbReference type="Proteomes" id="UP000326939"/>
    </source>
</evidence>
<dbReference type="PANTHER" id="PTHR36068:SF1">
    <property type="entry name" value="OS01G0102500 PROTEIN"/>
    <property type="match status" value="1"/>
</dbReference>
<dbReference type="Proteomes" id="UP000326939">
    <property type="component" value="Chromosome 3"/>
</dbReference>
<sequence>MGKLLCDSTAAVAETTFQTPTSPAVHWRDDPNATVDLSGRALTIAAQPAWEDVIGLEDQQRRHLQRLQTKGVLWKHPKNDDSYPAVVFRLSHGGDVSADGNCLFTASRKAMEARELDVRELRSRTVRRFVEDFGSVSEEKREVINGAIKHMYSPDLQNGWGIHVVQEVKLLANKEDRVALDSSIEELVLLGMQREMAAESIYKERCIAVNDGPSWAKYMLISGSPDDENDIITLQYTEEGLLSVDENREGRAAAFGDDIAIECLATEFKREIYVNSVIDWHHLIMVTGEFTRTLWMKYHFKYRTWVFRSMHNIFQSVNKMDILCLSGYKDIHFMSPRHFLWPFLPLLVHMLCRLHLVQAHGSDAMVDEENCVFFLPHRPRSEICEPPFFLFMKGTGWCGAGADHYEPLIAHPSSLVSQEKVAVVL</sequence>
<accession>A0A5N5NEB1</accession>
<dbReference type="AlphaFoldDB" id="A0A5N5NEB1"/>
<gene>
    <name evidence="1" type="ORF">DKX38_004875</name>
</gene>
<organism evidence="1 2">
    <name type="scientific">Salix brachista</name>
    <dbReference type="NCBI Taxonomy" id="2182728"/>
    <lineage>
        <taxon>Eukaryota</taxon>
        <taxon>Viridiplantae</taxon>
        <taxon>Streptophyta</taxon>
        <taxon>Embryophyta</taxon>
        <taxon>Tracheophyta</taxon>
        <taxon>Spermatophyta</taxon>
        <taxon>Magnoliopsida</taxon>
        <taxon>eudicotyledons</taxon>
        <taxon>Gunneridae</taxon>
        <taxon>Pentapetalae</taxon>
        <taxon>rosids</taxon>
        <taxon>fabids</taxon>
        <taxon>Malpighiales</taxon>
        <taxon>Salicaceae</taxon>
        <taxon>Saliceae</taxon>
        <taxon>Salix</taxon>
    </lineage>
</organism>